<sequence length="66" mass="7398">MIVEDMVVKWMEIKSGSTVEKTGFLKSGDFFFTGDGLDFTYKSNPVNHKGLAMYPVYREGNNELAG</sequence>
<proteinExistence type="predicted"/>
<accession>A0A8S5QUQ0</accession>
<dbReference type="EMBL" id="BK015744">
    <property type="protein sequence ID" value="DAE23015.1"/>
    <property type="molecule type" value="Genomic_DNA"/>
</dbReference>
<protein>
    <submittedName>
        <fullName evidence="1">Uncharacterized protein</fullName>
    </submittedName>
</protein>
<name>A0A8S5QUQ0_9CAUD</name>
<evidence type="ECO:0000313" key="1">
    <source>
        <dbReference type="EMBL" id="DAE23015.1"/>
    </source>
</evidence>
<reference evidence="1" key="1">
    <citation type="journal article" date="2021" name="Proc. Natl. Acad. Sci. U.S.A.">
        <title>A Catalog of Tens of Thousands of Viruses from Human Metagenomes Reveals Hidden Associations with Chronic Diseases.</title>
        <authorList>
            <person name="Tisza M.J."/>
            <person name="Buck C.B."/>
        </authorList>
    </citation>
    <scope>NUCLEOTIDE SEQUENCE</scope>
    <source>
        <strain evidence="1">Ct2u94</strain>
    </source>
</reference>
<organism evidence="1">
    <name type="scientific">Siphoviridae sp. ct2u94</name>
    <dbReference type="NCBI Taxonomy" id="2826277"/>
    <lineage>
        <taxon>Viruses</taxon>
        <taxon>Duplodnaviria</taxon>
        <taxon>Heunggongvirae</taxon>
        <taxon>Uroviricota</taxon>
        <taxon>Caudoviricetes</taxon>
    </lineage>
</organism>